<evidence type="ECO:0000259" key="9">
    <source>
        <dbReference type="Pfam" id="PF04542"/>
    </source>
</evidence>
<dbReference type="InterPro" id="IPR007627">
    <property type="entry name" value="RNA_pol_sigma70_r2"/>
</dbReference>
<gene>
    <name evidence="11" type="ORF">DY240_14925</name>
</gene>
<sequence>MDDFTAAIHRHRRELHVHCYRMLGSFDDAEEVVQEALLRAWRSSDSFEPGSNLRAWLYRIATNACLDLLRQRSRRPEQVRSFAEVPWLQPYPDHLLDQVAPSSDEPEAVVVGRETIELAFIAAMQALPALQRAVLVMRDAIGWSAAETAAILETTVPAVNSALQRARATLQRTRPSPDAGPPRTSLSAEERDLLDRYVALSEQPDVERMAALVRDDIRVTMPPQPVCYDGWAALAPLHSLAFGPDGHGVWRLLPTTANRLPAAACYLRPRDEPDAPFSAFKLDVLRVEDGLIAEITTFGPQLFPAFGLPERLP</sequence>
<dbReference type="OrthoDB" id="3806887at2"/>
<name>A0A418KPP9_9ACTN</name>
<dbReference type="InterPro" id="IPR014305">
    <property type="entry name" value="RNA_pol_sigma-G_actinobac"/>
</dbReference>
<dbReference type="Proteomes" id="UP000284057">
    <property type="component" value="Unassembled WGS sequence"/>
</dbReference>
<keyword evidence="4 7" id="KW-0731">Sigma factor</keyword>
<evidence type="ECO:0000313" key="12">
    <source>
        <dbReference type="Proteomes" id="UP000284057"/>
    </source>
</evidence>
<dbReference type="GO" id="GO:0006352">
    <property type="term" value="P:DNA-templated transcription initiation"/>
    <property type="evidence" value="ECO:0007669"/>
    <property type="project" value="InterPro"/>
</dbReference>
<dbReference type="InterPro" id="IPR013325">
    <property type="entry name" value="RNA_pol_sigma_r2"/>
</dbReference>
<evidence type="ECO:0000256" key="6">
    <source>
        <dbReference type="ARBA" id="ARBA00023163"/>
    </source>
</evidence>
<evidence type="ECO:0000313" key="11">
    <source>
        <dbReference type="EMBL" id="RIQ21604.1"/>
    </source>
</evidence>
<evidence type="ECO:0000256" key="7">
    <source>
        <dbReference type="RuleBase" id="RU000716"/>
    </source>
</evidence>
<dbReference type="AlphaFoldDB" id="A0A418KPP9"/>
<dbReference type="PANTHER" id="PTHR43133">
    <property type="entry name" value="RNA POLYMERASE ECF-TYPE SIGMA FACTO"/>
    <property type="match status" value="1"/>
</dbReference>
<comment type="subunit">
    <text evidence="2">Interacts transiently with the RNA polymerase catalytic core formed by RpoA, RpoB, RpoC and RpoZ (2 alpha, 1 beta, 1 beta' and 1 omega subunit) to form the RNA polymerase holoenzyme that can initiate transcription.</text>
</comment>
<dbReference type="InterPro" id="IPR032710">
    <property type="entry name" value="NTF2-like_dom_sf"/>
</dbReference>
<evidence type="ECO:0000256" key="4">
    <source>
        <dbReference type="ARBA" id="ARBA00023082"/>
    </source>
</evidence>
<dbReference type="PROSITE" id="PS01063">
    <property type="entry name" value="SIGMA70_ECF"/>
    <property type="match status" value="1"/>
</dbReference>
<feature type="domain" description="RNA polymerase sigma factor 70 region 4 type 2" evidence="10">
    <location>
        <begin position="119"/>
        <end position="170"/>
    </location>
</feature>
<dbReference type="Pfam" id="PF04542">
    <property type="entry name" value="Sigma70_r2"/>
    <property type="match status" value="1"/>
</dbReference>
<dbReference type="PANTHER" id="PTHR43133:SF65">
    <property type="entry name" value="ECF RNA POLYMERASE SIGMA FACTOR SIGG"/>
    <property type="match status" value="1"/>
</dbReference>
<dbReference type="InterPro" id="IPR000838">
    <property type="entry name" value="RNA_pol_sigma70_ECF_CS"/>
</dbReference>
<dbReference type="GO" id="GO:0003677">
    <property type="term" value="F:DNA binding"/>
    <property type="evidence" value="ECO:0007669"/>
    <property type="project" value="UniProtKB-KW"/>
</dbReference>
<comment type="similarity">
    <text evidence="1 7">Belongs to the sigma-70 factor family. ECF subfamily.</text>
</comment>
<dbReference type="GO" id="GO:0006950">
    <property type="term" value="P:response to stress"/>
    <property type="evidence" value="ECO:0007669"/>
    <property type="project" value="UniProtKB-ARBA"/>
</dbReference>
<dbReference type="InterPro" id="IPR013249">
    <property type="entry name" value="RNA_pol_sigma70_r4_t2"/>
</dbReference>
<proteinExistence type="inferred from homology"/>
<dbReference type="GO" id="GO:0016987">
    <property type="term" value="F:sigma factor activity"/>
    <property type="evidence" value="ECO:0007669"/>
    <property type="project" value="UniProtKB-KW"/>
</dbReference>
<evidence type="ECO:0000256" key="2">
    <source>
        <dbReference type="ARBA" id="ARBA00011344"/>
    </source>
</evidence>
<dbReference type="EMBL" id="QUAL01000147">
    <property type="protein sequence ID" value="RIQ21604.1"/>
    <property type="molecule type" value="Genomic_DNA"/>
</dbReference>
<dbReference type="InterPro" id="IPR014284">
    <property type="entry name" value="RNA_pol_sigma-70_dom"/>
</dbReference>
<dbReference type="Gene3D" id="1.10.10.10">
    <property type="entry name" value="Winged helix-like DNA-binding domain superfamily/Winged helix DNA-binding domain"/>
    <property type="match status" value="1"/>
</dbReference>
<organism evidence="11 12">
    <name type="scientific">Jiangella rhizosphaerae</name>
    <dbReference type="NCBI Taxonomy" id="2293569"/>
    <lineage>
        <taxon>Bacteria</taxon>
        <taxon>Bacillati</taxon>
        <taxon>Actinomycetota</taxon>
        <taxon>Actinomycetes</taxon>
        <taxon>Jiangellales</taxon>
        <taxon>Jiangellaceae</taxon>
        <taxon>Jiangella</taxon>
    </lineage>
</organism>
<keyword evidence="12" id="KW-1185">Reference proteome</keyword>
<dbReference type="Gene3D" id="3.10.450.50">
    <property type="match status" value="1"/>
</dbReference>
<dbReference type="NCBIfam" id="TIGR02937">
    <property type="entry name" value="sigma70-ECF"/>
    <property type="match status" value="1"/>
</dbReference>
<accession>A0A418KPP9</accession>
<feature type="domain" description="RNA polymerase sigma-70 region 2" evidence="9">
    <location>
        <begin position="8"/>
        <end position="75"/>
    </location>
</feature>
<reference evidence="11 12" key="1">
    <citation type="submission" date="2018-09" db="EMBL/GenBank/DDBJ databases">
        <title>Isolation, diversity and antifungal activity of actinobacteria from wheat.</title>
        <authorList>
            <person name="Han C."/>
        </authorList>
    </citation>
    <scope>NUCLEOTIDE SEQUENCE [LARGE SCALE GENOMIC DNA]</scope>
    <source>
        <strain evidence="11 12">NEAU-YY265</strain>
    </source>
</reference>
<evidence type="ECO:0000256" key="3">
    <source>
        <dbReference type="ARBA" id="ARBA00023015"/>
    </source>
</evidence>
<keyword evidence="6 7" id="KW-0804">Transcription</keyword>
<dbReference type="InterPro" id="IPR013324">
    <property type="entry name" value="RNA_pol_sigma_r3/r4-like"/>
</dbReference>
<dbReference type="NCBIfam" id="NF006089">
    <property type="entry name" value="PRK08241.1"/>
    <property type="match status" value="1"/>
</dbReference>
<evidence type="ECO:0000256" key="1">
    <source>
        <dbReference type="ARBA" id="ARBA00010641"/>
    </source>
</evidence>
<dbReference type="InterPro" id="IPR039425">
    <property type="entry name" value="RNA_pol_sigma-70-like"/>
</dbReference>
<protein>
    <recommendedName>
        <fullName evidence="7">RNA polymerase sigma factor</fullName>
    </recommendedName>
</protein>
<dbReference type="CDD" id="cd06171">
    <property type="entry name" value="Sigma70_r4"/>
    <property type="match status" value="1"/>
</dbReference>
<dbReference type="NCBIfam" id="TIGR02960">
    <property type="entry name" value="SigX5"/>
    <property type="match status" value="1"/>
</dbReference>
<dbReference type="Gene3D" id="1.10.1740.10">
    <property type="match status" value="1"/>
</dbReference>
<feature type="region of interest" description="Disordered" evidence="8">
    <location>
        <begin position="167"/>
        <end position="187"/>
    </location>
</feature>
<evidence type="ECO:0000259" key="10">
    <source>
        <dbReference type="Pfam" id="PF08281"/>
    </source>
</evidence>
<comment type="caution">
    <text evidence="11">The sequence shown here is derived from an EMBL/GenBank/DDBJ whole genome shotgun (WGS) entry which is preliminary data.</text>
</comment>
<keyword evidence="3 7" id="KW-0805">Transcription regulation</keyword>
<dbReference type="InterPro" id="IPR036388">
    <property type="entry name" value="WH-like_DNA-bd_sf"/>
</dbReference>
<dbReference type="SUPFAM" id="SSF88659">
    <property type="entry name" value="Sigma3 and sigma4 domains of RNA polymerase sigma factors"/>
    <property type="match status" value="1"/>
</dbReference>
<dbReference type="Pfam" id="PF08281">
    <property type="entry name" value="Sigma70_r4_2"/>
    <property type="match status" value="1"/>
</dbReference>
<evidence type="ECO:0000256" key="8">
    <source>
        <dbReference type="SAM" id="MobiDB-lite"/>
    </source>
</evidence>
<dbReference type="SUPFAM" id="SSF54427">
    <property type="entry name" value="NTF2-like"/>
    <property type="match status" value="1"/>
</dbReference>
<keyword evidence="5 7" id="KW-0238">DNA-binding</keyword>
<dbReference type="SUPFAM" id="SSF88946">
    <property type="entry name" value="Sigma2 domain of RNA polymerase sigma factors"/>
    <property type="match status" value="1"/>
</dbReference>
<evidence type="ECO:0000256" key="5">
    <source>
        <dbReference type="ARBA" id="ARBA00023125"/>
    </source>
</evidence>